<keyword evidence="6" id="KW-1185">Reference proteome</keyword>
<feature type="compositionally biased region" description="Polar residues" evidence="2">
    <location>
        <begin position="209"/>
        <end position="224"/>
    </location>
</feature>
<feature type="domain" description="TFIIS N-terminal" evidence="4">
    <location>
        <begin position="280"/>
        <end position="368"/>
    </location>
</feature>
<feature type="compositionally biased region" description="Low complexity" evidence="2">
    <location>
        <begin position="233"/>
        <end position="243"/>
    </location>
</feature>
<accession>A0A9W8H5N7</accession>
<evidence type="ECO:0000259" key="4">
    <source>
        <dbReference type="PROSITE" id="PS51319"/>
    </source>
</evidence>
<feature type="compositionally biased region" description="Basic residues" evidence="2">
    <location>
        <begin position="162"/>
        <end position="176"/>
    </location>
</feature>
<dbReference type="AlphaFoldDB" id="A0A9W8H5N7"/>
<dbReference type="PANTHER" id="PTHR12550">
    <property type="entry name" value="HEPATOMA-DERIVED GROWTH FACTOR-RELATED"/>
    <property type="match status" value="1"/>
</dbReference>
<reference evidence="5" key="1">
    <citation type="submission" date="2022-07" db="EMBL/GenBank/DDBJ databases">
        <title>Phylogenomic reconstructions and comparative analyses of Kickxellomycotina fungi.</title>
        <authorList>
            <person name="Reynolds N.K."/>
            <person name="Stajich J.E."/>
            <person name="Barry K."/>
            <person name="Grigoriev I.V."/>
            <person name="Crous P."/>
            <person name="Smith M.E."/>
        </authorList>
    </citation>
    <scope>NUCLEOTIDE SEQUENCE</scope>
    <source>
        <strain evidence="5">NBRC 105414</strain>
    </source>
</reference>
<feature type="compositionally biased region" description="Acidic residues" evidence="2">
    <location>
        <begin position="117"/>
        <end position="136"/>
    </location>
</feature>
<dbReference type="PROSITE" id="PS51319">
    <property type="entry name" value="TFIIS_N"/>
    <property type="match status" value="1"/>
</dbReference>
<comment type="caution">
    <text evidence="5">The sequence shown here is derived from an EMBL/GenBank/DDBJ whole genome shotgun (WGS) entry which is preliminary data.</text>
</comment>
<dbReference type="Gene3D" id="1.20.930.10">
    <property type="entry name" value="Conserved domain common to transcription factors TFIIS, elongin A, CRSP70"/>
    <property type="match status" value="1"/>
</dbReference>
<feature type="compositionally biased region" description="Low complexity" evidence="2">
    <location>
        <begin position="388"/>
        <end position="411"/>
    </location>
</feature>
<dbReference type="InterPro" id="IPR017923">
    <property type="entry name" value="TFIIS_N"/>
</dbReference>
<dbReference type="GO" id="GO:0005634">
    <property type="term" value="C:nucleus"/>
    <property type="evidence" value="ECO:0007669"/>
    <property type="project" value="UniProtKB-SubCell"/>
</dbReference>
<proteinExistence type="predicted"/>
<name>A0A9W8H5N7_9FUNG</name>
<dbReference type="SUPFAM" id="SSF63748">
    <property type="entry name" value="Tudor/PWWP/MBT"/>
    <property type="match status" value="1"/>
</dbReference>
<feature type="region of interest" description="Disordered" evidence="2">
    <location>
        <begin position="107"/>
        <end position="275"/>
    </location>
</feature>
<sequence>MVLGAYSPGTLCWAKLKGYPWWPSRIEDASTLSSEVMDSKPRSGRVYPVLFFGSLDYAWMTPENLKPYEENLTRYGSKAKDRKDPLFSNALEQARDPSIAEELIRRNAAAAAAAASDSEDDDDEEEEEEEEDEDEAEGKTGSRDAESDVEMRAADSDSGRGRAPRRPQAKNGRTRKAPAGNKRMSLSSNSSGDEAAPETTPKRSRTAARDQTASKSGSPGSNARQDSEDTRSAARGSPRSASPEHGADARPGAAKDDDRKGARGATKTHQNIKNGSKTYQFLMQLRHKLQKTVIKGPVPEDLAPVNDVLRRLEDFDMTLELIQETKLGKVMRIIAGSERLKDAPEEQYDIKGRAGRLAEKWRQLILKLREGSAEHTAPESPAGKTPVATDGAASADGAAEAAPAAAADGAS</sequence>
<dbReference type="InterPro" id="IPR000313">
    <property type="entry name" value="PWWP_dom"/>
</dbReference>
<dbReference type="InterPro" id="IPR035441">
    <property type="entry name" value="TFIIS/LEDGF_dom_sf"/>
</dbReference>
<feature type="region of interest" description="Disordered" evidence="2">
    <location>
        <begin position="370"/>
        <end position="411"/>
    </location>
</feature>
<dbReference type="SMART" id="SM00293">
    <property type="entry name" value="PWWP"/>
    <property type="match status" value="1"/>
</dbReference>
<dbReference type="Pfam" id="PF00855">
    <property type="entry name" value="PWWP"/>
    <property type="match status" value="1"/>
</dbReference>
<dbReference type="Pfam" id="PF08711">
    <property type="entry name" value="Med26"/>
    <property type="match status" value="1"/>
</dbReference>
<dbReference type="SUPFAM" id="SSF47676">
    <property type="entry name" value="Conserved domain common to transcription factors TFIIS, elongin A, CRSP70"/>
    <property type="match status" value="1"/>
</dbReference>
<dbReference type="PANTHER" id="PTHR12550:SF70">
    <property type="entry name" value="JIL-1 ANCHORING AND STABILIZING PROTEIN, ISOFORM A"/>
    <property type="match status" value="1"/>
</dbReference>
<feature type="domain" description="PWWP" evidence="3">
    <location>
        <begin position="8"/>
        <end position="71"/>
    </location>
</feature>
<protein>
    <recommendedName>
        <fullName evidence="7">PWWP domain-containing protein</fullName>
    </recommendedName>
</protein>
<evidence type="ECO:0000259" key="3">
    <source>
        <dbReference type="PROSITE" id="PS50812"/>
    </source>
</evidence>
<comment type="subcellular location">
    <subcellularLocation>
        <location evidence="1">Nucleus</location>
    </subcellularLocation>
</comment>
<gene>
    <name evidence="5" type="ORF">H4R18_004613</name>
</gene>
<keyword evidence="1" id="KW-0539">Nucleus</keyword>
<evidence type="ECO:0000313" key="6">
    <source>
        <dbReference type="Proteomes" id="UP001140217"/>
    </source>
</evidence>
<dbReference type="EMBL" id="JANBUL010000230">
    <property type="protein sequence ID" value="KAJ2778421.1"/>
    <property type="molecule type" value="Genomic_DNA"/>
</dbReference>
<evidence type="ECO:0000313" key="5">
    <source>
        <dbReference type="EMBL" id="KAJ2778421.1"/>
    </source>
</evidence>
<dbReference type="OrthoDB" id="62853at2759"/>
<feature type="compositionally biased region" description="Basic and acidic residues" evidence="2">
    <location>
        <begin position="137"/>
        <end position="160"/>
    </location>
</feature>
<organism evidence="5 6">
    <name type="scientific">Coemansia javaensis</name>
    <dbReference type="NCBI Taxonomy" id="2761396"/>
    <lineage>
        <taxon>Eukaryota</taxon>
        <taxon>Fungi</taxon>
        <taxon>Fungi incertae sedis</taxon>
        <taxon>Zoopagomycota</taxon>
        <taxon>Kickxellomycotina</taxon>
        <taxon>Kickxellomycetes</taxon>
        <taxon>Kickxellales</taxon>
        <taxon>Kickxellaceae</taxon>
        <taxon>Coemansia</taxon>
    </lineage>
</organism>
<evidence type="ECO:0000256" key="2">
    <source>
        <dbReference type="SAM" id="MobiDB-lite"/>
    </source>
</evidence>
<evidence type="ECO:0008006" key="7">
    <source>
        <dbReference type="Google" id="ProtNLM"/>
    </source>
</evidence>
<dbReference type="Proteomes" id="UP001140217">
    <property type="component" value="Unassembled WGS sequence"/>
</dbReference>
<dbReference type="CDD" id="cd05162">
    <property type="entry name" value="PWWP"/>
    <property type="match status" value="1"/>
</dbReference>
<evidence type="ECO:0000256" key="1">
    <source>
        <dbReference type="PROSITE-ProRule" id="PRU00649"/>
    </source>
</evidence>
<dbReference type="Gene3D" id="2.30.30.140">
    <property type="match status" value="1"/>
</dbReference>
<feature type="compositionally biased region" description="Basic and acidic residues" evidence="2">
    <location>
        <begin position="245"/>
        <end position="261"/>
    </location>
</feature>
<dbReference type="PROSITE" id="PS50812">
    <property type="entry name" value="PWWP"/>
    <property type="match status" value="1"/>
</dbReference>